<accession>A0AAE3D352</accession>
<gene>
    <name evidence="2" type="ORF">K1W69_21440</name>
</gene>
<dbReference type="GO" id="GO:0016740">
    <property type="term" value="F:transferase activity"/>
    <property type="evidence" value="ECO:0007669"/>
    <property type="project" value="UniProtKB-KW"/>
</dbReference>
<keyword evidence="2" id="KW-0808">Transferase</keyword>
<keyword evidence="3" id="KW-1185">Reference proteome</keyword>
<organism evidence="2 3">
    <name type="scientific">Flavimaribacter sediminis</name>
    <dbReference type="NCBI Taxonomy" id="2865987"/>
    <lineage>
        <taxon>Bacteria</taxon>
        <taxon>Pseudomonadati</taxon>
        <taxon>Pseudomonadota</taxon>
        <taxon>Alphaproteobacteria</taxon>
        <taxon>Hyphomicrobiales</taxon>
        <taxon>Rhizobiaceae</taxon>
        <taxon>Flavimaribacter</taxon>
    </lineage>
</organism>
<evidence type="ECO:0000313" key="2">
    <source>
        <dbReference type="EMBL" id="MBW8639772.1"/>
    </source>
</evidence>
<sequence>MDYPDYLNPGDCAIWLGACEILSRIYGRPPDYASTLRGFDANRCVRAIGDGSVYFLGGGNLGALYAKHNRMRLAAIRAVPGCRVVLLPQSNTGLDREGDPLAADILETLQSHPDLTLLARDAASQRLFGELMNTDIGLCPDPASLCLPGPTKSGNGVACILRSDGEAALERAGDDGLDAWDWPDLTALRLWNRAGKLVNAFPEPQMRWRIRQFTARQKVDAALRALVDKQTVITDRLHGALFAEALGKRVIAIDNATAKISSYYETWRDYYPGITLANSLSEARGLAGSPG</sequence>
<dbReference type="Pfam" id="PF04230">
    <property type="entry name" value="PS_pyruv_trans"/>
    <property type="match status" value="1"/>
</dbReference>
<feature type="domain" description="Polysaccharide pyruvyl transferase" evidence="1">
    <location>
        <begin position="8"/>
        <end position="255"/>
    </location>
</feature>
<comment type="caution">
    <text evidence="2">The sequence shown here is derived from an EMBL/GenBank/DDBJ whole genome shotgun (WGS) entry which is preliminary data.</text>
</comment>
<name>A0AAE3D352_9HYPH</name>
<dbReference type="EMBL" id="JAICBX010000004">
    <property type="protein sequence ID" value="MBW8639772.1"/>
    <property type="molecule type" value="Genomic_DNA"/>
</dbReference>
<dbReference type="AlphaFoldDB" id="A0AAE3D352"/>
<evidence type="ECO:0000259" key="1">
    <source>
        <dbReference type="Pfam" id="PF04230"/>
    </source>
</evidence>
<protein>
    <submittedName>
        <fullName evidence="2">Polysaccharide pyruvyl transferase family protein</fullName>
    </submittedName>
</protein>
<evidence type="ECO:0000313" key="3">
    <source>
        <dbReference type="Proteomes" id="UP001196509"/>
    </source>
</evidence>
<proteinExistence type="predicted"/>
<dbReference type="RefSeq" id="WP_220230478.1">
    <property type="nucleotide sequence ID" value="NZ_JAICBX010000004.1"/>
</dbReference>
<reference evidence="2" key="1">
    <citation type="submission" date="2021-08" db="EMBL/GenBank/DDBJ databases">
        <title>Hoeflea bacterium WL0058 sp. nov., isolated from the sediment.</title>
        <authorList>
            <person name="Wang L."/>
            <person name="Zhang D."/>
        </authorList>
    </citation>
    <scope>NUCLEOTIDE SEQUENCE</scope>
    <source>
        <strain evidence="2">WL0058</strain>
    </source>
</reference>
<dbReference type="Proteomes" id="UP001196509">
    <property type="component" value="Unassembled WGS sequence"/>
</dbReference>
<dbReference type="InterPro" id="IPR007345">
    <property type="entry name" value="Polysacch_pyruvyl_Trfase"/>
</dbReference>